<dbReference type="PANTHER" id="PTHR48207:SF3">
    <property type="entry name" value="SUCCINATE--HYDROXYMETHYLGLUTARATE COA-TRANSFERASE"/>
    <property type="match status" value="1"/>
</dbReference>
<dbReference type="InterPro" id="IPR023606">
    <property type="entry name" value="CoA-Trfase_III_dom_1_sf"/>
</dbReference>
<dbReference type="InterPro" id="IPR003673">
    <property type="entry name" value="CoA-Trfase_fam_III"/>
</dbReference>
<gene>
    <name evidence="2" type="ORF">SAMN04488135_12132</name>
</gene>
<dbReference type="Proteomes" id="UP000184226">
    <property type="component" value="Unassembled WGS sequence"/>
</dbReference>
<proteinExistence type="predicted"/>
<sequence>MREASSDPFLLKVAPLTGVRVVELSTMITAPLAGMLLADMGADVLKIENPDGGDPFRNFRGGAYSPHFCAYNRNKRSVALDLRSGEGCGALAALLADSDVLLANFRPGVLDRLGFSDGRLAGMNRRLIRCYISGFGPDGPYADRPAYDAVAQALGGMSSLFLDADQPQLVGPTIADNATGHYACQGILAALYVQQRTGLGRRIDVNMLESAIAFMPDPFAYLTQMGLMSDPMLRPRTSQSYVFRCQDGKALVIHLSSQAKFWEMFVDIVDMPSLRDDPDLASRGGRIQHYEKIRDLAAPVFAAKTQKEWLETLSRVDLPFAPVHDVAEVFDDPQVNHLGTFMTLEHPVAGSTTAIRHPVWFDGDRSQQPNNPPPILGEHTGDVLEEIRAARSNEVAGQEK</sequence>
<dbReference type="RefSeq" id="WP_084136239.1">
    <property type="nucleotide sequence ID" value="NZ_FQXE01000021.1"/>
</dbReference>
<dbReference type="STRING" id="658167.SAMN04488135_12132"/>
<dbReference type="Pfam" id="PF02515">
    <property type="entry name" value="CoA_transf_3"/>
    <property type="match status" value="1"/>
</dbReference>
<dbReference type="InterPro" id="IPR044855">
    <property type="entry name" value="CoA-Trfase_III_dom3_sf"/>
</dbReference>
<dbReference type="Gene3D" id="3.40.50.10540">
    <property type="entry name" value="Crotonobetainyl-coa:carnitine coa-transferase, domain 1"/>
    <property type="match status" value="1"/>
</dbReference>
<dbReference type="Gene3D" id="3.30.1540.10">
    <property type="entry name" value="formyl-coa transferase, domain 3"/>
    <property type="match status" value="1"/>
</dbReference>
<keyword evidence="3" id="KW-1185">Reference proteome</keyword>
<evidence type="ECO:0000313" key="3">
    <source>
        <dbReference type="Proteomes" id="UP000184226"/>
    </source>
</evidence>
<dbReference type="GO" id="GO:0008410">
    <property type="term" value="F:CoA-transferase activity"/>
    <property type="evidence" value="ECO:0007669"/>
    <property type="project" value="TreeGrafter"/>
</dbReference>
<dbReference type="SUPFAM" id="SSF89796">
    <property type="entry name" value="CoA-transferase family III (CaiB/BaiF)"/>
    <property type="match status" value="1"/>
</dbReference>
<keyword evidence="1 2" id="KW-0808">Transferase</keyword>
<evidence type="ECO:0000313" key="2">
    <source>
        <dbReference type="EMBL" id="SHI32051.1"/>
    </source>
</evidence>
<evidence type="ECO:0000256" key="1">
    <source>
        <dbReference type="ARBA" id="ARBA00022679"/>
    </source>
</evidence>
<organism evidence="2 3">
    <name type="scientific">Pollutimonas bauzanensis</name>
    <dbReference type="NCBI Taxonomy" id="658167"/>
    <lineage>
        <taxon>Bacteria</taxon>
        <taxon>Pseudomonadati</taxon>
        <taxon>Pseudomonadota</taxon>
        <taxon>Betaproteobacteria</taxon>
        <taxon>Burkholderiales</taxon>
        <taxon>Alcaligenaceae</taxon>
        <taxon>Pollutimonas</taxon>
    </lineage>
</organism>
<dbReference type="PANTHER" id="PTHR48207">
    <property type="entry name" value="SUCCINATE--HYDROXYMETHYLGLUTARATE COA-TRANSFERASE"/>
    <property type="match status" value="1"/>
</dbReference>
<dbReference type="EMBL" id="FQXE01000021">
    <property type="protein sequence ID" value="SHI32051.1"/>
    <property type="molecule type" value="Genomic_DNA"/>
</dbReference>
<accession>A0A1M6A6E7</accession>
<dbReference type="InterPro" id="IPR050483">
    <property type="entry name" value="CoA-transferase_III_domain"/>
</dbReference>
<protein>
    <submittedName>
        <fullName evidence="2">Formyl-CoA transferase</fullName>
    </submittedName>
</protein>
<dbReference type="OrthoDB" id="5294844at2"/>
<dbReference type="AlphaFoldDB" id="A0A1M6A6E7"/>
<reference evidence="2 3" key="1">
    <citation type="submission" date="2016-11" db="EMBL/GenBank/DDBJ databases">
        <authorList>
            <person name="Jaros S."/>
            <person name="Januszkiewicz K."/>
            <person name="Wedrychowicz H."/>
        </authorList>
    </citation>
    <scope>NUCLEOTIDE SEQUENCE [LARGE SCALE GENOMIC DNA]</scope>
    <source>
        <strain evidence="2 3">CGMCC 1.10190</strain>
    </source>
</reference>
<name>A0A1M6A6E7_9BURK</name>